<keyword evidence="6" id="KW-0812">Transmembrane</keyword>
<evidence type="ECO:0000313" key="16">
    <source>
        <dbReference type="Proteomes" id="UP000071859"/>
    </source>
</evidence>
<dbReference type="EMBL" id="FCOX02000050">
    <property type="protein sequence ID" value="SAL02726.1"/>
    <property type="molecule type" value="Genomic_DNA"/>
</dbReference>
<accession>A0A158E8J8</accession>
<keyword evidence="16" id="KW-1185">Reference proteome</keyword>
<keyword evidence="9" id="KW-0472">Membrane</keyword>
<dbReference type="Pfam" id="PF05658">
    <property type="entry name" value="YadA_head"/>
    <property type="match status" value="1"/>
</dbReference>
<dbReference type="Pfam" id="PF03895">
    <property type="entry name" value="YadA_anchor"/>
    <property type="match status" value="1"/>
</dbReference>
<evidence type="ECO:0000256" key="2">
    <source>
        <dbReference type="ARBA" id="ARBA00004442"/>
    </source>
</evidence>
<sequence length="404" mass="40390">MVMNLRDGVRRTGFAQRVPAKRRWRALAALIAAAAAMSGSTGALAAAPVVVVCDTSGFSNALSLTGANTGLPGSNGCSPGSTNFVKITDDNVTPTSQIDMGSGVVGITAGTSIQMHQYVDMLGNKISGLAAGDISATSTEAINGSQLYAAVNDLTTNISNGTIGLVQQNPTSRTITVAKDTDGTVVDVTGTTGARQVTGVAAGELSAASTDAVNGSQLYATNQQVDVLNQRVANIAIGGATFIDSQANDAPAAATGANSTALGNGAQATGANSVALGDRSVASEDNTVSVGSAGNERRVTNVAAGVNGTDAANMNQLNAVQSSVNTVAREAFAGVAAAMAMPNLTPREPGKTVVAAGVANYKGYTAVGVGGTYRSRDSRWLVNGALSLTGHGDTGVRAQVGYEF</sequence>
<evidence type="ECO:0000313" key="15">
    <source>
        <dbReference type="EMBL" id="SAL02726.1"/>
    </source>
</evidence>
<protein>
    <submittedName>
        <fullName evidence="15">Adhesin</fullName>
    </submittedName>
</protein>
<reference evidence="15" key="1">
    <citation type="submission" date="2016-01" db="EMBL/GenBank/DDBJ databases">
        <authorList>
            <person name="Peeters C."/>
        </authorList>
    </citation>
    <scope>NUCLEOTIDE SEQUENCE</scope>
    <source>
        <strain evidence="15">LMG 29321</strain>
    </source>
</reference>
<feature type="domain" description="Trimeric autotransporter adhesin YadA-like stalk" evidence="14">
    <location>
        <begin position="125"/>
        <end position="168"/>
    </location>
</feature>
<feature type="chain" id="PRO_5007624944" evidence="11">
    <location>
        <begin position="46"/>
        <end position="404"/>
    </location>
</feature>
<dbReference type="SUPFAM" id="SSF101967">
    <property type="entry name" value="Adhesin YadA, collagen-binding domain"/>
    <property type="match status" value="2"/>
</dbReference>
<dbReference type="GO" id="GO:0009279">
    <property type="term" value="C:cell outer membrane"/>
    <property type="evidence" value="ECO:0007669"/>
    <property type="project" value="UniProtKB-SubCell"/>
</dbReference>
<dbReference type="Gene3D" id="2.150.10.10">
    <property type="entry name" value="Serralysin-like metalloprotease, C-terminal"/>
    <property type="match status" value="1"/>
</dbReference>
<dbReference type="InterPro" id="IPR008635">
    <property type="entry name" value="Coiled_stalk_dom"/>
</dbReference>
<evidence type="ECO:0000256" key="5">
    <source>
        <dbReference type="ARBA" id="ARBA00022452"/>
    </source>
</evidence>
<evidence type="ECO:0000256" key="1">
    <source>
        <dbReference type="ARBA" id="ARBA00004241"/>
    </source>
</evidence>
<evidence type="ECO:0000256" key="10">
    <source>
        <dbReference type="ARBA" id="ARBA00023237"/>
    </source>
</evidence>
<evidence type="ECO:0000256" key="4">
    <source>
        <dbReference type="ARBA" id="ARBA00022448"/>
    </source>
</evidence>
<comment type="similarity">
    <text evidence="3">Belongs to the autotransporter-2 (AT-2) (TC 1.B.40) family.</text>
</comment>
<organism evidence="15 16">
    <name type="scientific">Caballeronia calidae</name>
    <dbReference type="NCBI Taxonomy" id="1777139"/>
    <lineage>
        <taxon>Bacteria</taxon>
        <taxon>Pseudomonadati</taxon>
        <taxon>Pseudomonadota</taxon>
        <taxon>Betaproteobacteria</taxon>
        <taxon>Burkholderiales</taxon>
        <taxon>Burkholderiaceae</taxon>
        <taxon>Caballeronia</taxon>
    </lineage>
</organism>
<keyword evidence="4" id="KW-0813">Transport</keyword>
<dbReference type="Proteomes" id="UP000071859">
    <property type="component" value="Unassembled WGS sequence"/>
</dbReference>
<dbReference type="Gene3D" id="1.20.5.170">
    <property type="match status" value="2"/>
</dbReference>
<dbReference type="Gene3D" id="3.30.1300.30">
    <property type="entry name" value="GSPII I/J protein-like"/>
    <property type="match status" value="1"/>
</dbReference>
<dbReference type="SUPFAM" id="SSF54523">
    <property type="entry name" value="Pili subunits"/>
    <property type="match status" value="1"/>
</dbReference>
<keyword evidence="10" id="KW-0998">Cell outer membrane</keyword>
<dbReference type="InterPro" id="IPR011049">
    <property type="entry name" value="Serralysin-like_metalloprot_C"/>
</dbReference>
<dbReference type="InterPro" id="IPR008640">
    <property type="entry name" value="Adhesin_Head_dom"/>
</dbReference>
<evidence type="ECO:0000259" key="13">
    <source>
        <dbReference type="Pfam" id="PF05658"/>
    </source>
</evidence>
<evidence type="ECO:0000256" key="8">
    <source>
        <dbReference type="ARBA" id="ARBA00022927"/>
    </source>
</evidence>
<evidence type="ECO:0000259" key="12">
    <source>
        <dbReference type="Pfam" id="PF03895"/>
    </source>
</evidence>
<keyword evidence="7 11" id="KW-0732">Signal</keyword>
<dbReference type="Pfam" id="PF05662">
    <property type="entry name" value="YadA_stalk"/>
    <property type="match status" value="3"/>
</dbReference>
<keyword evidence="8" id="KW-0653">Protein transport</keyword>
<comment type="caution">
    <text evidence="15">The sequence shown here is derived from an EMBL/GenBank/DDBJ whole genome shotgun (WGS) entry which is preliminary data.</text>
</comment>
<keyword evidence="5" id="KW-1134">Transmembrane beta strand</keyword>
<evidence type="ECO:0000256" key="9">
    <source>
        <dbReference type="ARBA" id="ARBA00023136"/>
    </source>
</evidence>
<evidence type="ECO:0000256" key="7">
    <source>
        <dbReference type="ARBA" id="ARBA00022729"/>
    </source>
</evidence>
<dbReference type="GO" id="GO:0015031">
    <property type="term" value="P:protein transport"/>
    <property type="evidence" value="ECO:0007669"/>
    <property type="project" value="UniProtKB-KW"/>
</dbReference>
<evidence type="ECO:0000256" key="3">
    <source>
        <dbReference type="ARBA" id="ARBA00005848"/>
    </source>
</evidence>
<feature type="domain" description="Trimeric autotransporter adhesin YadA-like stalk" evidence="14">
    <location>
        <begin position="196"/>
        <end position="234"/>
    </location>
</feature>
<proteinExistence type="inferred from homology"/>
<name>A0A158E8J8_9BURK</name>
<dbReference type="GO" id="GO:0009986">
    <property type="term" value="C:cell surface"/>
    <property type="evidence" value="ECO:0007669"/>
    <property type="project" value="UniProtKB-SubCell"/>
</dbReference>
<comment type="subcellular location">
    <subcellularLocation>
        <location evidence="2">Cell outer membrane</location>
    </subcellularLocation>
    <subcellularLocation>
        <location evidence="1">Cell surface</location>
    </subcellularLocation>
</comment>
<evidence type="ECO:0000256" key="11">
    <source>
        <dbReference type="SAM" id="SignalP"/>
    </source>
</evidence>
<feature type="domain" description="Trimeric autotransporter adhesin YadA-like head" evidence="13">
    <location>
        <begin position="254"/>
        <end position="280"/>
    </location>
</feature>
<evidence type="ECO:0000259" key="14">
    <source>
        <dbReference type="Pfam" id="PF05662"/>
    </source>
</evidence>
<dbReference type="InterPro" id="IPR045584">
    <property type="entry name" value="Pilin-like"/>
</dbReference>
<evidence type="ECO:0000256" key="6">
    <source>
        <dbReference type="ARBA" id="ARBA00022692"/>
    </source>
</evidence>
<dbReference type="OrthoDB" id="1632057at2"/>
<gene>
    <name evidence="15" type="ORF">AWB78_06417</name>
</gene>
<dbReference type="AlphaFoldDB" id="A0A158E8J8"/>
<feature type="signal peptide" evidence="11">
    <location>
        <begin position="1"/>
        <end position="45"/>
    </location>
</feature>
<feature type="domain" description="Trimeric autotransporter adhesin YadA-like stalk" evidence="14">
    <location>
        <begin position="298"/>
        <end position="336"/>
    </location>
</feature>
<feature type="domain" description="Trimeric autotransporter adhesin YadA-like C-terminal membrane anchor" evidence="12">
    <location>
        <begin position="346"/>
        <end position="404"/>
    </location>
</feature>
<dbReference type="InterPro" id="IPR005594">
    <property type="entry name" value="YadA_C"/>
</dbReference>